<evidence type="ECO:0000256" key="3">
    <source>
        <dbReference type="ARBA" id="ARBA00022679"/>
    </source>
</evidence>
<keyword evidence="5 7" id="KW-0573">Peptidoglycan synthesis</keyword>
<reference evidence="10 11" key="1">
    <citation type="submission" date="2020-08" db="EMBL/GenBank/DDBJ databases">
        <title>Genomic Encyclopedia of Type Strains, Phase IV (KMG-IV): sequencing the most valuable type-strain genomes for metagenomic binning, comparative biology and taxonomic classification.</title>
        <authorList>
            <person name="Goeker M."/>
        </authorList>
    </citation>
    <scope>NUCLEOTIDE SEQUENCE [LARGE SCALE GENOMIC DNA]</scope>
    <source>
        <strain evidence="10 11">DSM 12706</strain>
    </source>
</reference>
<name>A0A7W7Z688_9BRAD</name>
<evidence type="ECO:0000256" key="6">
    <source>
        <dbReference type="ARBA" id="ARBA00023316"/>
    </source>
</evidence>
<keyword evidence="8" id="KW-0732">Signal</keyword>
<dbReference type="GO" id="GO:0071555">
    <property type="term" value="P:cell wall organization"/>
    <property type="evidence" value="ECO:0007669"/>
    <property type="project" value="UniProtKB-UniRule"/>
</dbReference>
<accession>A0A7W7Z688</accession>
<dbReference type="GO" id="GO:0008360">
    <property type="term" value="P:regulation of cell shape"/>
    <property type="evidence" value="ECO:0007669"/>
    <property type="project" value="UniProtKB-UniRule"/>
</dbReference>
<dbReference type="InterPro" id="IPR036365">
    <property type="entry name" value="PGBD-like_sf"/>
</dbReference>
<dbReference type="InterPro" id="IPR038063">
    <property type="entry name" value="Transpep_catalytic_dom"/>
</dbReference>
<proteinExistence type="inferred from homology"/>
<evidence type="ECO:0000259" key="9">
    <source>
        <dbReference type="PROSITE" id="PS52029"/>
    </source>
</evidence>
<keyword evidence="6 7" id="KW-0961">Cell wall biogenesis/degradation</keyword>
<keyword evidence="10" id="KW-0449">Lipoprotein</keyword>
<dbReference type="UniPathway" id="UPA00219"/>
<evidence type="ECO:0000256" key="5">
    <source>
        <dbReference type="ARBA" id="ARBA00022984"/>
    </source>
</evidence>
<dbReference type="RefSeq" id="WP_184259802.1">
    <property type="nucleotide sequence ID" value="NZ_JACHIH010000025.1"/>
</dbReference>
<dbReference type="InterPro" id="IPR036366">
    <property type="entry name" value="PGBDSf"/>
</dbReference>
<dbReference type="PANTHER" id="PTHR30582">
    <property type="entry name" value="L,D-TRANSPEPTIDASE"/>
    <property type="match status" value="1"/>
</dbReference>
<dbReference type="CDD" id="cd16913">
    <property type="entry name" value="YkuD_like"/>
    <property type="match status" value="1"/>
</dbReference>
<dbReference type="EMBL" id="JACHIH010000025">
    <property type="protein sequence ID" value="MBB5048759.1"/>
    <property type="molecule type" value="Genomic_DNA"/>
</dbReference>
<dbReference type="PANTHER" id="PTHR30582:SF30">
    <property type="entry name" value="BLR4375 PROTEIN"/>
    <property type="match status" value="1"/>
</dbReference>
<dbReference type="AlphaFoldDB" id="A0A7W7Z688"/>
<keyword evidence="11" id="KW-1185">Reference proteome</keyword>
<dbReference type="Gene3D" id="1.10.101.10">
    <property type="entry name" value="PGBD-like superfamily/PGBD"/>
    <property type="match status" value="1"/>
</dbReference>
<dbReference type="SUPFAM" id="SSF47090">
    <property type="entry name" value="PGBD-like"/>
    <property type="match status" value="1"/>
</dbReference>
<evidence type="ECO:0000256" key="2">
    <source>
        <dbReference type="ARBA" id="ARBA00005992"/>
    </source>
</evidence>
<evidence type="ECO:0000256" key="1">
    <source>
        <dbReference type="ARBA" id="ARBA00004752"/>
    </source>
</evidence>
<keyword evidence="4 7" id="KW-0133">Cell shape</keyword>
<dbReference type="GO" id="GO:0071972">
    <property type="term" value="F:peptidoglycan L,D-transpeptidase activity"/>
    <property type="evidence" value="ECO:0007669"/>
    <property type="project" value="TreeGrafter"/>
</dbReference>
<feature type="active site" description="Nucleophile" evidence="7">
    <location>
        <position position="298"/>
    </location>
</feature>
<sequence length="329" mass="35490">MKRIVLLAGLLCLAEPALAAALKPDAINAAEFSGKIPTEEKLSPLAVKLQVLLDRAHFSPGEIDGRFGENVEKALLAYAEANALPPGKALTPEIWAKLKANSGDPVLAQYTITAEDLKGPFLAKLPAKMEQMKTLKHLNYTGPKEALSERFHISQELLAELNPGQKFNRAGDAITIVSLPPEAMPTPAVRVEVDKERQTVKAFGADGALLAFYPASVGSEEKPTPSGSLKVDTVDANPNYRYNPKYKFSGVKSKTPFNIKPGPNNPVGAMWIGLTEPGYGIHGTAEPSRVSKSDSHGCVRLTNWDVLRLSRMVKKGVEVAFVDDQQAAK</sequence>
<dbReference type="InterPro" id="IPR050979">
    <property type="entry name" value="LD-transpeptidase"/>
</dbReference>
<keyword evidence="3" id="KW-0808">Transferase</keyword>
<gene>
    <name evidence="10" type="ORF">HNR60_003529</name>
</gene>
<feature type="active site" description="Proton donor/acceptor" evidence="7">
    <location>
        <position position="282"/>
    </location>
</feature>
<evidence type="ECO:0000313" key="10">
    <source>
        <dbReference type="EMBL" id="MBB5048759.1"/>
    </source>
</evidence>
<dbReference type="GO" id="GO:0018104">
    <property type="term" value="P:peptidoglycan-protein cross-linking"/>
    <property type="evidence" value="ECO:0007669"/>
    <property type="project" value="TreeGrafter"/>
</dbReference>
<dbReference type="InterPro" id="IPR005490">
    <property type="entry name" value="LD_TPept_cat_dom"/>
</dbReference>
<dbReference type="GO" id="GO:0005576">
    <property type="term" value="C:extracellular region"/>
    <property type="evidence" value="ECO:0007669"/>
    <property type="project" value="TreeGrafter"/>
</dbReference>
<feature type="signal peptide" evidence="8">
    <location>
        <begin position="1"/>
        <end position="19"/>
    </location>
</feature>
<evidence type="ECO:0000313" key="11">
    <source>
        <dbReference type="Proteomes" id="UP000542353"/>
    </source>
</evidence>
<dbReference type="SUPFAM" id="SSF141523">
    <property type="entry name" value="L,D-transpeptidase catalytic domain-like"/>
    <property type="match status" value="1"/>
</dbReference>
<evidence type="ECO:0000256" key="8">
    <source>
        <dbReference type="SAM" id="SignalP"/>
    </source>
</evidence>
<organism evidence="10 11">
    <name type="scientific">Rhodopseudomonas rhenobacensis</name>
    <dbReference type="NCBI Taxonomy" id="87461"/>
    <lineage>
        <taxon>Bacteria</taxon>
        <taxon>Pseudomonadati</taxon>
        <taxon>Pseudomonadota</taxon>
        <taxon>Alphaproteobacteria</taxon>
        <taxon>Hyphomicrobiales</taxon>
        <taxon>Nitrobacteraceae</taxon>
        <taxon>Rhodopseudomonas</taxon>
    </lineage>
</organism>
<evidence type="ECO:0000256" key="7">
    <source>
        <dbReference type="PROSITE-ProRule" id="PRU01373"/>
    </source>
</evidence>
<dbReference type="GO" id="GO:0016740">
    <property type="term" value="F:transferase activity"/>
    <property type="evidence" value="ECO:0007669"/>
    <property type="project" value="UniProtKB-KW"/>
</dbReference>
<dbReference type="Proteomes" id="UP000542353">
    <property type="component" value="Unassembled WGS sequence"/>
</dbReference>
<dbReference type="Gene3D" id="2.40.440.10">
    <property type="entry name" value="L,D-transpeptidase catalytic domain-like"/>
    <property type="match status" value="1"/>
</dbReference>
<feature type="chain" id="PRO_5030796971" evidence="8">
    <location>
        <begin position="20"/>
        <end position="329"/>
    </location>
</feature>
<comment type="caution">
    <text evidence="10">The sequence shown here is derived from an EMBL/GenBank/DDBJ whole genome shotgun (WGS) entry which is preliminary data.</text>
</comment>
<protein>
    <submittedName>
        <fullName evidence="10">Lipoprotein-anchoring transpeptidase ErfK/SrfK</fullName>
    </submittedName>
</protein>
<dbReference type="PROSITE" id="PS52029">
    <property type="entry name" value="LD_TPASE"/>
    <property type="match status" value="1"/>
</dbReference>
<dbReference type="Pfam" id="PF03734">
    <property type="entry name" value="YkuD"/>
    <property type="match status" value="1"/>
</dbReference>
<evidence type="ECO:0000256" key="4">
    <source>
        <dbReference type="ARBA" id="ARBA00022960"/>
    </source>
</evidence>
<feature type="domain" description="L,D-TPase catalytic" evidence="9">
    <location>
        <begin position="189"/>
        <end position="322"/>
    </location>
</feature>
<comment type="pathway">
    <text evidence="1 7">Cell wall biogenesis; peptidoglycan biosynthesis.</text>
</comment>
<comment type="similarity">
    <text evidence="2">Belongs to the YkuD family.</text>
</comment>